<evidence type="ECO:0000256" key="2">
    <source>
        <dbReference type="ARBA" id="ARBA00022553"/>
    </source>
</evidence>
<protein>
    <recommendedName>
        <fullName evidence="5">Condensation domain-containing protein</fullName>
    </recommendedName>
</protein>
<dbReference type="Gene3D" id="3.30.300.30">
    <property type="match status" value="1"/>
</dbReference>
<reference evidence="6 7" key="1">
    <citation type="journal article" date="2024" name="IMA Fungus">
        <title>IMA Genome - F19 : A genome assembly and annotation guide to empower mycologists, including annotated draft genome sequences of Ceratocystis pirilliformis, Diaporthe australafricana, Fusarium ophioides, Paecilomyces lecythidis, and Sporothrix stenoceras.</title>
        <authorList>
            <person name="Aylward J."/>
            <person name="Wilson A.M."/>
            <person name="Visagie C.M."/>
            <person name="Spraker J."/>
            <person name="Barnes I."/>
            <person name="Buitendag C."/>
            <person name="Ceriani C."/>
            <person name="Del Mar Angel L."/>
            <person name="du Plessis D."/>
            <person name="Fuchs T."/>
            <person name="Gasser K."/>
            <person name="Kramer D."/>
            <person name="Li W."/>
            <person name="Munsamy K."/>
            <person name="Piso A."/>
            <person name="Price J.L."/>
            <person name="Sonnekus B."/>
            <person name="Thomas C."/>
            <person name="van der Nest A."/>
            <person name="van Dijk A."/>
            <person name="van Heerden A."/>
            <person name="van Vuuren N."/>
            <person name="Yilmaz N."/>
            <person name="Duong T.A."/>
            <person name="van der Merwe N.A."/>
            <person name="Wingfield M.J."/>
            <person name="Wingfield B.D."/>
        </authorList>
    </citation>
    <scope>NUCLEOTIDE SEQUENCE [LARGE SCALE GENOMIC DNA]</scope>
    <source>
        <strain evidence="6 7">CMW 18300</strain>
    </source>
</reference>
<dbReference type="InterPro" id="IPR023213">
    <property type="entry name" value="CAT-like_dom_sf"/>
</dbReference>
<evidence type="ECO:0000259" key="5">
    <source>
        <dbReference type="Pfam" id="PF00668"/>
    </source>
</evidence>
<dbReference type="SUPFAM" id="SSF56801">
    <property type="entry name" value="Acetyl-CoA synthetase-like"/>
    <property type="match status" value="1"/>
</dbReference>
<dbReference type="Pfam" id="PF00668">
    <property type="entry name" value="Condensation"/>
    <property type="match status" value="1"/>
</dbReference>
<dbReference type="Proteomes" id="UP001583177">
    <property type="component" value="Unassembled WGS sequence"/>
</dbReference>
<dbReference type="PROSITE" id="PS00012">
    <property type="entry name" value="PHOSPHOPANTETHEINE"/>
    <property type="match status" value="1"/>
</dbReference>
<dbReference type="InterPro" id="IPR045851">
    <property type="entry name" value="AMP-bd_C_sf"/>
</dbReference>
<keyword evidence="1" id="KW-0596">Phosphopantetheine</keyword>
<feature type="domain" description="Condensation" evidence="5">
    <location>
        <begin position="223"/>
        <end position="635"/>
    </location>
</feature>
<name>A0ABR3X315_9PEZI</name>
<evidence type="ECO:0000256" key="3">
    <source>
        <dbReference type="ARBA" id="ARBA00022598"/>
    </source>
</evidence>
<dbReference type="Gene3D" id="3.30.559.30">
    <property type="entry name" value="Nonribosomal peptide synthetase, condensation domain"/>
    <property type="match status" value="1"/>
</dbReference>
<keyword evidence="7" id="KW-1185">Reference proteome</keyword>
<organism evidence="6 7">
    <name type="scientific">Diaporthe australafricana</name>
    <dbReference type="NCBI Taxonomy" id="127596"/>
    <lineage>
        <taxon>Eukaryota</taxon>
        <taxon>Fungi</taxon>
        <taxon>Dikarya</taxon>
        <taxon>Ascomycota</taxon>
        <taxon>Pezizomycotina</taxon>
        <taxon>Sordariomycetes</taxon>
        <taxon>Sordariomycetidae</taxon>
        <taxon>Diaporthales</taxon>
        <taxon>Diaporthaceae</taxon>
        <taxon>Diaporthe</taxon>
    </lineage>
</organism>
<comment type="caution">
    <text evidence="6">The sequence shown here is derived from an EMBL/GenBank/DDBJ whole genome shotgun (WGS) entry which is preliminary data.</text>
</comment>
<dbReference type="Gene3D" id="3.30.559.10">
    <property type="entry name" value="Chloramphenicol acetyltransferase-like domain"/>
    <property type="match status" value="1"/>
</dbReference>
<evidence type="ECO:0000256" key="1">
    <source>
        <dbReference type="ARBA" id="ARBA00022450"/>
    </source>
</evidence>
<dbReference type="InterPro" id="IPR001242">
    <property type="entry name" value="Condensation_dom"/>
</dbReference>
<proteinExistence type="inferred from homology"/>
<dbReference type="SUPFAM" id="SSF52777">
    <property type="entry name" value="CoA-dependent acyltransferases"/>
    <property type="match status" value="2"/>
</dbReference>
<comment type="similarity">
    <text evidence="4">Belongs to the NRP synthetase family.</text>
</comment>
<accession>A0ABR3X315</accession>
<evidence type="ECO:0000313" key="6">
    <source>
        <dbReference type="EMBL" id="KAL1870149.1"/>
    </source>
</evidence>
<keyword evidence="2" id="KW-0597">Phosphoprotein</keyword>
<dbReference type="InterPro" id="IPR006162">
    <property type="entry name" value="Ppantetheine_attach_site"/>
</dbReference>
<dbReference type="PANTHER" id="PTHR45527">
    <property type="entry name" value="NONRIBOSOMAL PEPTIDE SYNTHETASE"/>
    <property type="match status" value="1"/>
</dbReference>
<dbReference type="EMBL" id="JAWRVE010000038">
    <property type="protein sequence ID" value="KAL1870149.1"/>
    <property type="molecule type" value="Genomic_DNA"/>
</dbReference>
<dbReference type="PANTHER" id="PTHR45527:SF11">
    <property type="entry name" value="NONRIBOSOMAL PEPTIDE SYNTHETASE 5"/>
    <property type="match status" value="1"/>
</dbReference>
<sequence length="670" mass="74035">MYIVGRKDRQIKLRRFRLDLDDLESRIIKAIPNCRGAAIFRRDDYLVAAYQIPSTSKNAVGELEVKMLISDALPPYAIPRRILALSKLPLTAAGKLDYKGLELVDSTSVASPQPQQKSMTKTEMMVTNSDLTALGGHSIVQLKLASCISSLIRRKLTVRNVIDNPIISHLASSVDQVAQGEVAVNRNTGAQPSCLGGSRAGAGFEDSDVSPIESVWFSRYQQNLGTSSFNVSHVSELDDSFDQHPSLVSVWNTVLARHAMLRCRFRPSMTVHEGAERFYAAEPPEALYVESLDTRAAINTEFSLETDHPTRVLTSKTHMLVCVSHIICDYSTLDRLFEKFIAAFYHDDRVEASLLASQRPYQGTTGWNVDVDDTTAKFGRSYLSGIDFKRLPPYMKTSRTSHHGESRMFQLSKDTMLNLETISRSLHLTMHQIALGIVPLVLQADSSTKQDLILGSPYLKRQEEDMSTIGLFLQPLPIRVPRWSKVGDNLGNARVSDFLLAVQDSARSALGHGIDWTSLMDLLSLSDDENLRSAAATPSPNHPFFNAMVTFHERSATGKASSFANGAIAGVEPLVTWTEGAKFGIMFEFSAVNTSVVTLRIEYDTSVFSADEVLVMTGQMDTGLEYLCKHMASSKKVRDLEDRLLHAGGALHGRNKVKGIEFGTRLATLA</sequence>
<keyword evidence="3" id="KW-0436">Ligase</keyword>
<evidence type="ECO:0000313" key="7">
    <source>
        <dbReference type="Proteomes" id="UP001583177"/>
    </source>
</evidence>
<evidence type="ECO:0000256" key="4">
    <source>
        <dbReference type="ARBA" id="ARBA00029454"/>
    </source>
</evidence>
<dbReference type="CDD" id="cd19537">
    <property type="entry name" value="C_NRPS-like"/>
    <property type="match status" value="1"/>
</dbReference>
<gene>
    <name evidence="6" type="ORF">Daus18300_005213</name>
</gene>